<evidence type="ECO:0000256" key="1">
    <source>
        <dbReference type="SAM" id="Phobius"/>
    </source>
</evidence>
<feature type="transmembrane region" description="Helical" evidence="1">
    <location>
        <begin position="35"/>
        <end position="56"/>
    </location>
</feature>
<evidence type="ECO:0000313" key="2">
    <source>
        <dbReference type="EMBL" id="NYH74902.1"/>
    </source>
</evidence>
<dbReference type="RefSeq" id="WP_042554302.1">
    <property type="nucleotide sequence ID" value="NZ_JACBYV010000001.1"/>
</dbReference>
<protein>
    <submittedName>
        <fullName evidence="2">Peptidoglycan/LPS O-acetylase OafA/YrhL</fullName>
    </submittedName>
</protein>
<gene>
    <name evidence="2" type="ORF">FHR27_003512</name>
</gene>
<name>A0A7Z0BPN4_9GAMM</name>
<dbReference type="EMBL" id="JACBYV010000001">
    <property type="protein sequence ID" value="NYH74902.1"/>
    <property type="molecule type" value="Genomic_DNA"/>
</dbReference>
<dbReference type="InterPro" id="IPR008473">
    <property type="entry name" value="Phage_holin_3_7"/>
</dbReference>
<dbReference type="AlphaFoldDB" id="A0A7Z0BPN4"/>
<comment type="caution">
    <text evidence="2">The sequence shown here is derived from an EMBL/GenBank/DDBJ whole genome shotgun (WGS) entry which is preliminary data.</text>
</comment>
<reference evidence="2 3" key="1">
    <citation type="submission" date="2020-07" db="EMBL/GenBank/DDBJ databases">
        <title>Genomic analyses of the natural microbiome of Caenorhabditis elegans.</title>
        <authorList>
            <person name="Samuel B."/>
        </authorList>
    </citation>
    <scope>NUCLEOTIDE SEQUENCE [LARGE SCALE GENOMIC DNA]</scope>
    <source>
        <strain evidence="2 3">BIGb0408</strain>
    </source>
</reference>
<evidence type="ECO:0000313" key="3">
    <source>
        <dbReference type="Proteomes" id="UP000578688"/>
    </source>
</evidence>
<keyword evidence="1" id="KW-1133">Transmembrane helix</keyword>
<organism evidence="2 3">
    <name type="scientific">Phytopseudomonas flavescens</name>
    <dbReference type="NCBI Taxonomy" id="29435"/>
    <lineage>
        <taxon>Bacteria</taxon>
        <taxon>Pseudomonadati</taxon>
        <taxon>Pseudomonadota</taxon>
        <taxon>Gammaproteobacteria</taxon>
        <taxon>Pseudomonadales</taxon>
        <taxon>Pseudomonadaceae</taxon>
        <taxon>Phytopseudomonas</taxon>
    </lineage>
</organism>
<proteinExistence type="predicted"/>
<keyword evidence="1" id="KW-0472">Membrane</keyword>
<keyword evidence="3" id="KW-1185">Reference proteome</keyword>
<accession>A0A7Z0BPN4</accession>
<feature type="transmembrane region" description="Helical" evidence="1">
    <location>
        <begin position="6"/>
        <end position="23"/>
    </location>
</feature>
<dbReference type="Proteomes" id="UP000578688">
    <property type="component" value="Unassembled WGS sequence"/>
</dbReference>
<sequence>MISLVLTHATFCLCGAVFVRLFTYRRQGARFRRGMSCMAMLLMGSSGSAMLQIALGDLRLPAQAWSLVLLLAVFAVAVFRSGGNLAGVIRECPPHCSDVHAERVEDRT</sequence>
<feature type="transmembrane region" description="Helical" evidence="1">
    <location>
        <begin position="62"/>
        <end position="80"/>
    </location>
</feature>
<keyword evidence="1" id="KW-0812">Transmembrane</keyword>
<dbReference type="Pfam" id="PF05449">
    <property type="entry name" value="Phage_holin_3_7"/>
    <property type="match status" value="1"/>
</dbReference>